<feature type="transmembrane region" description="Helical" evidence="6">
    <location>
        <begin position="85"/>
        <end position="109"/>
    </location>
</feature>
<dbReference type="GO" id="GO:0005886">
    <property type="term" value="C:plasma membrane"/>
    <property type="evidence" value="ECO:0007669"/>
    <property type="project" value="TreeGrafter"/>
</dbReference>
<evidence type="ECO:0000256" key="6">
    <source>
        <dbReference type="SAM" id="Phobius"/>
    </source>
</evidence>
<evidence type="ECO:0000256" key="5">
    <source>
        <dbReference type="ARBA" id="ARBA00023136"/>
    </source>
</evidence>
<evidence type="ECO:0000256" key="2">
    <source>
        <dbReference type="ARBA" id="ARBA00009399"/>
    </source>
</evidence>
<accession>A0A1L7CJC9</accession>
<proteinExistence type="inferred from homology"/>
<dbReference type="Proteomes" id="UP000315353">
    <property type="component" value="Unassembled WGS sequence"/>
</dbReference>
<keyword evidence="3 6" id="KW-0812">Transmembrane</keyword>
<reference evidence="9 11" key="2">
    <citation type="submission" date="2019-06" db="EMBL/GenBank/DDBJ databases">
        <title>Whole genome shotgun sequence of Corynebacterium flavescens NBRC 14136.</title>
        <authorList>
            <person name="Hosoyama A."/>
            <person name="Uohara A."/>
            <person name="Ohji S."/>
            <person name="Ichikawa N."/>
        </authorList>
    </citation>
    <scope>NUCLEOTIDE SEQUENCE [LARGE SCALE GENOMIC DNA]</scope>
    <source>
        <strain evidence="9 11">NBRC 14136</strain>
    </source>
</reference>
<dbReference type="KEGG" id="cfc:CFLV_00925"/>
<dbReference type="GO" id="GO:0000271">
    <property type="term" value="P:polysaccharide biosynthetic process"/>
    <property type="evidence" value="ECO:0007669"/>
    <property type="project" value="InterPro"/>
</dbReference>
<keyword evidence="10" id="KW-1185">Reference proteome</keyword>
<name>A0A1L7CJC9_CORFL</name>
<dbReference type="Pfam" id="PF04138">
    <property type="entry name" value="GtrA_DPMS_TM"/>
    <property type="match status" value="1"/>
</dbReference>
<dbReference type="EMBL" id="CP009246">
    <property type="protein sequence ID" value="APT85908.1"/>
    <property type="molecule type" value="Genomic_DNA"/>
</dbReference>
<reference evidence="8 10" key="1">
    <citation type="submission" date="2014-08" db="EMBL/GenBank/DDBJ databases">
        <title>Complete genome sequence of Corynebacterium flavescens OJ8(T)(=DSM 20296(T)), isolated from cheese.</title>
        <authorList>
            <person name="Ruckert C."/>
            <person name="Albersmeier A."/>
            <person name="Winkler A."/>
            <person name="Kalinowski J."/>
        </authorList>
    </citation>
    <scope>NUCLEOTIDE SEQUENCE [LARGE SCALE GENOMIC DNA]</scope>
    <source>
        <strain evidence="8 10">OJ8</strain>
    </source>
</reference>
<dbReference type="RefSeq" id="WP_075728903.1">
    <property type="nucleotide sequence ID" value="NZ_BJNB01000010.1"/>
</dbReference>
<evidence type="ECO:0000256" key="4">
    <source>
        <dbReference type="ARBA" id="ARBA00022989"/>
    </source>
</evidence>
<feature type="transmembrane region" description="Helical" evidence="6">
    <location>
        <begin position="121"/>
        <end position="141"/>
    </location>
</feature>
<dbReference type="PANTHER" id="PTHR38459">
    <property type="entry name" value="PROPHAGE BACTOPRENOL-LINKED GLUCOSE TRANSLOCASE HOMOLOG"/>
    <property type="match status" value="1"/>
</dbReference>
<evidence type="ECO:0000256" key="3">
    <source>
        <dbReference type="ARBA" id="ARBA00022692"/>
    </source>
</evidence>
<dbReference type="InterPro" id="IPR051401">
    <property type="entry name" value="GtrA_CellWall_Glycosyl"/>
</dbReference>
<dbReference type="InterPro" id="IPR007267">
    <property type="entry name" value="GtrA_DPMS_TM"/>
</dbReference>
<evidence type="ECO:0000313" key="10">
    <source>
        <dbReference type="Proteomes" id="UP000185479"/>
    </source>
</evidence>
<sequence length="158" mass="17577">MQEATGLARVAGRLGRSHSLQAHGLKFALIGALCALIDGGLTWTLQLGLEVLDKTQARAVGFVAGTCTAYWLNRRWTFNARGSTRRFLAVAATYALTFGINMLLYDVVFDHLTHQRWDPNLGLALAFAVAQLTATLVNFFIQRWVIFRSTRKSFEVTD</sequence>
<evidence type="ECO:0000256" key="1">
    <source>
        <dbReference type="ARBA" id="ARBA00004141"/>
    </source>
</evidence>
<dbReference type="PANTHER" id="PTHR38459:SF6">
    <property type="entry name" value="ARABINOGALACTAN BIOSYNTHESIS RECRUITING PROTEIN RV3789"/>
    <property type="match status" value="1"/>
</dbReference>
<dbReference type="Proteomes" id="UP000185479">
    <property type="component" value="Chromosome"/>
</dbReference>
<feature type="domain" description="GtrA/DPMS transmembrane" evidence="7">
    <location>
        <begin position="26"/>
        <end position="147"/>
    </location>
</feature>
<dbReference type="EMBL" id="BJNB01000010">
    <property type="protein sequence ID" value="GEB97403.1"/>
    <property type="molecule type" value="Genomic_DNA"/>
</dbReference>
<organism evidence="8 10">
    <name type="scientific">Corynebacterium flavescens</name>
    <dbReference type="NCBI Taxonomy" id="28028"/>
    <lineage>
        <taxon>Bacteria</taxon>
        <taxon>Bacillati</taxon>
        <taxon>Actinomycetota</taxon>
        <taxon>Actinomycetes</taxon>
        <taxon>Mycobacteriales</taxon>
        <taxon>Corynebacteriaceae</taxon>
        <taxon>Corynebacterium</taxon>
    </lineage>
</organism>
<evidence type="ECO:0000313" key="9">
    <source>
        <dbReference type="EMBL" id="GEB97403.1"/>
    </source>
</evidence>
<evidence type="ECO:0000313" key="8">
    <source>
        <dbReference type="EMBL" id="APT85908.1"/>
    </source>
</evidence>
<dbReference type="GeneID" id="82879286"/>
<feature type="transmembrane region" description="Helical" evidence="6">
    <location>
        <begin position="27"/>
        <end position="49"/>
    </location>
</feature>
<keyword evidence="4 6" id="KW-1133">Transmembrane helix</keyword>
<gene>
    <name evidence="9" type="ORF">CFL01nite_08980</name>
    <name evidence="8" type="ORF">CFLV_00925</name>
</gene>
<keyword evidence="5 6" id="KW-0472">Membrane</keyword>
<feature type="transmembrane region" description="Helical" evidence="6">
    <location>
        <begin position="55"/>
        <end position="73"/>
    </location>
</feature>
<protein>
    <submittedName>
        <fullName evidence="8">Membrane protein</fullName>
    </submittedName>
</protein>
<comment type="subcellular location">
    <subcellularLocation>
        <location evidence="1">Membrane</location>
        <topology evidence="1">Multi-pass membrane protein</topology>
    </subcellularLocation>
</comment>
<comment type="similarity">
    <text evidence="2">Belongs to the GtrA family.</text>
</comment>
<dbReference type="STRING" id="28028.CFLV_00925"/>
<evidence type="ECO:0000313" key="11">
    <source>
        <dbReference type="Proteomes" id="UP000315353"/>
    </source>
</evidence>
<dbReference type="AlphaFoldDB" id="A0A1L7CJC9"/>
<evidence type="ECO:0000259" key="7">
    <source>
        <dbReference type="Pfam" id="PF04138"/>
    </source>
</evidence>